<dbReference type="Pfam" id="PF00691">
    <property type="entry name" value="OmpA"/>
    <property type="match status" value="1"/>
</dbReference>
<dbReference type="EMBL" id="QVQT01000002">
    <property type="protein sequence ID" value="RFU17478.1"/>
    <property type="molecule type" value="Genomic_DNA"/>
</dbReference>
<protein>
    <recommendedName>
        <fullName evidence="8">Peptidoglycan-associated lipoprotein</fullName>
        <shortName evidence="8">PAL</shortName>
    </recommendedName>
</protein>
<sequence length="246" mass="25948">MQFTYRRSLTLAAGLAALLTVAGCHKKPAPPPPPPPTPAAAPAPTAAITATPDTINAGGSVVLTWHTSDATDVSIEGLGQVAANGTQTVNPANSTSYHLVARGDGGSADATANVTVNSAPVQNNIAESNIDEAAFEQSVKPVFYDYDSYDIRADAQTTIQADANFLNQHPDLKVVVGGYCDERGSTEYNLALGENRANAAKQALVSAGVSPDRLRTVSYGKEKQFCTDHSESCWQLNRRGQFTLDR</sequence>
<comment type="similarity">
    <text evidence="8">Belongs to the Pal lipoprotein family.</text>
</comment>
<keyword evidence="6 8" id="KW-0449">Lipoprotein</keyword>
<evidence type="ECO:0000256" key="8">
    <source>
        <dbReference type="HAMAP-Rule" id="MF_02204"/>
    </source>
</evidence>
<dbReference type="PANTHER" id="PTHR30329">
    <property type="entry name" value="STATOR ELEMENT OF FLAGELLAR MOTOR COMPLEX"/>
    <property type="match status" value="1"/>
</dbReference>
<evidence type="ECO:0000256" key="6">
    <source>
        <dbReference type="ARBA" id="ARBA00023288"/>
    </source>
</evidence>
<keyword evidence="4 8" id="KW-0564">Palmitate</keyword>
<dbReference type="OrthoDB" id="9809164at2"/>
<evidence type="ECO:0000256" key="4">
    <source>
        <dbReference type="ARBA" id="ARBA00023139"/>
    </source>
</evidence>
<evidence type="ECO:0000256" key="1">
    <source>
        <dbReference type="ARBA" id="ARBA00022618"/>
    </source>
</evidence>
<organism evidence="11 12">
    <name type="scientific">Paracidobacterium acidisoli</name>
    <dbReference type="NCBI Taxonomy" id="2303751"/>
    <lineage>
        <taxon>Bacteria</taxon>
        <taxon>Pseudomonadati</taxon>
        <taxon>Acidobacteriota</taxon>
        <taxon>Terriglobia</taxon>
        <taxon>Terriglobales</taxon>
        <taxon>Acidobacteriaceae</taxon>
        <taxon>Paracidobacterium</taxon>
    </lineage>
</organism>
<dbReference type="GO" id="GO:0009279">
    <property type="term" value="C:cell outer membrane"/>
    <property type="evidence" value="ECO:0007669"/>
    <property type="project" value="UniProtKB-SubCell"/>
</dbReference>
<evidence type="ECO:0000256" key="5">
    <source>
        <dbReference type="ARBA" id="ARBA00023237"/>
    </source>
</evidence>
<gene>
    <name evidence="8 11" type="primary">pal</name>
    <name evidence="11" type="ORF">D0Y96_04840</name>
</gene>
<dbReference type="GO" id="GO:0051301">
    <property type="term" value="P:cell division"/>
    <property type="evidence" value="ECO:0007669"/>
    <property type="project" value="UniProtKB-KW"/>
</dbReference>
<comment type="caution">
    <text evidence="11">The sequence shown here is derived from an EMBL/GenBank/DDBJ whole genome shotgun (WGS) entry which is preliminary data.</text>
</comment>
<keyword evidence="3 8" id="KW-0472">Membrane</keyword>
<dbReference type="Proteomes" id="UP000264702">
    <property type="component" value="Unassembled WGS sequence"/>
</dbReference>
<evidence type="ECO:0000256" key="7">
    <source>
        <dbReference type="ARBA" id="ARBA00023306"/>
    </source>
</evidence>
<dbReference type="InterPro" id="IPR006665">
    <property type="entry name" value="OmpA-like"/>
</dbReference>
<evidence type="ECO:0000313" key="11">
    <source>
        <dbReference type="EMBL" id="RFU17478.1"/>
    </source>
</evidence>
<dbReference type="SUPFAM" id="SSF103088">
    <property type="entry name" value="OmpA-like"/>
    <property type="match status" value="1"/>
</dbReference>
<evidence type="ECO:0000313" key="12">
    <source>
        <dbReference type="Proteomes" id="UP000264702"/>
    </source>
</evidence>
<evidence type="ECO:0000259" key="10">
    <source>
        <dbReference type="PROSITE" id="PS51123"/>
    </source>
</evidence>
<dbReference type="PROSITE" id="PS51257">
    <property type="entry name" value="PROKAR_LIPOPROTEIN"/>
    <property type="match status" value="1"/>
</dbReference>
<comment type="subcellular location">
    <subcellularLocation>
        <location evidence="8">Cell outer membrane</location>
        <topology evidence="8">Lipid-anchor</topology>
    </subcellularLocation>
</comment>
<reference evidence="11 12" key="1">
    <citation type="submission" date="2018-08" db="EMBL/GenBank/DDBJ databases">
        <title>Acidipila sp. 4G-K13, an acidobacterium isolated from forest soil.</title>
        <authorList>
            <person name="Gao Z.-H."/>
            <person name="Qiu L.-H."/>
        </authorList>
    </citation>
    <scope>NUCLEOTIDE SEQUENCE [LARGE SCALE GENOMIC DNA]</scope>
    <source>
        <strain evidence="11 12">4G-K13</strain>
    </source>
</reference>
<dbReference type="InterPro" id="IPR039001">
    <property type="entry name" value="Pal"/>
</dbReference>
<dbReference type="PROSITE" id="PS51123">
    <property type="entry name" value="OMPA_2"/>
    <property type="match status" value="1"/>
</dbReference>
<dbReference type="CDD" id="cd07185">
    <property type="entry name" value="OmpA_C-like"/>
    <property type="match status" value="1"/>
</dbReference>
<accession>A0A372IRG4</accession>
<dbReference type="InterPro" id="IPR050330">
    <property type="entry name" value="Bact_OuterMem_StrucFunc"/>
</dbReference>
<dbReference type="RefSeq" id="WP_117298227.1">
    <property type="nucleotide sequence ID" value="NZ_QVQT02000002.1"/>
</dbReference>
<evidence type="ECO:0000256" key="2">
    <source>
        <dbReference type="ARBA" id="ARBA00022729"/>
    </source>
</evidence>
<dbReference type="HAMAP" id="MF_02204">
    <property type="entry name" value="Pal"/>
    <property type="match status" value="1"/>
</dbReference>
<proteinExistence type="inferred from homology"/>
<dbReference type="InterPro" id="IPR006664">
    <property type="entry name" value="OMP_bac"/>
</dbReference>
<evidence type="ECO:0000256" key="9">
    <source>
        <dbReference type="SAM" id="SignalP"/>
    </source>
</evidence>
<dbReference type="PRINTS" id="PR01021">
    <property type="entry name" value="OMPADOMAIN"/>
</dbReference>
<keyword evidence="12" id="KW-1185">Reference proteome</keyword>
<keyword evidence="1" id="KW-0132">Cell division</keyword>
<feature type="domain" description="OmpA-like" evidence="10">
    <location>
        <begin position="131"/>
        <end position="246"/>
    </location>
</feature>
<dbReference type="NCBIfam" id="TIGR02802">
    <property type="entry name" value="Pal_lipo"/>
    <property type="match status" value="1"/>
</dbReference>
<keyword evidence="2 8" id="KW-0732">Signal</keyword>
<dbReference type="AlphaFoldDB" id="A0A372IRG4"/>
<name>A0A372IRG4_9BACT</name>
<keyword evidence="5 8" id="KW-0998">Cell outer membrane</keyword>
<dbReference type="Gene3D" id="3.30.1330.60">
    <property type="entry name" value="OmpA-like domain"/>
    <property type="match status" value="1"/>
</dbReference>
<dbReference type="PANTHER" id="PTHR30329:SF21">
    <property type="entry name" value="LIPOPROTEIN YIAD-RELATED"/>
    <property type="match status" value="1"/>
</dbReference>
<dbReference type="InterPro" id="IPR036737">
    <property type="entry name" value="OmpA-like_sf"/>
</dbReference>
<feature type="signal peptide" evidence="9">
    <location>
        <begin position="1"/>
        <end position="22"/>
    </location>
</feature>
<evidence type="ECO:0000256" key="3">
    <source>
        <dbReference type="ARBA" id="ARBA00023136"/>
    </source>
</evidence>
<keyword evidence="7" id="KW-0131">Cell cycle</keyword>
<dbReference type="InterPro" id="IPR014169">
    <property type="entry name" value="Pal_lipo_C"/>
</dbReference>
<feature type="chain" id="PRO_5016928570" description="Peptidoglycan-associated lipoprotein" evidence="9">
    <location>
        <begin position="23"/>
        <end position="246"/>
    </location>
</feature>